<dbReference type="Gene3D" id="3.80.10.10">
    <property type="entry name" value="Ribonuclease Inhibitor"/>
    <property type="match status" value="1"/>
</dbReference>
<keyword evidence="3" id="KW-1185">Reference proteome</keyword>
<organism evidence="2 3">
    <name type="scientific">Armillaria ostoyae</name>
    <name type="common">Armillaria root rot fungus</name>
    <dbReference type="NCBI Taxonomy" id="47428"/>
    <lineage>
        <taxon>Eukaryota</taxon>
        <taxon>Fungi</taxon>
        <taxon>Dikarya</taxon>
        <taxon>Basidiomycota</taxon>
        <taxon>Agaricomycotina</taxon>
        <taxon>Agaricomycetes</taxon>
        <taxon>Agaricomycetidae</taxon>
        <taxon>Agaricales</taxon>
        <taxon>Marasmiineae</taxon>
        <taxon>Physalacriaceae</taxon>
        <taxon>Armillaria</taxon>
    </lineage>
</organism>
<keyword evidence="1" id="KW-0175">Coiled coil</keyword>
<evidence type="ECO:0000256" key="1">
    <source>
        <dbReference type="SAM" id="Coils"/>
    </source>
</evidence>
<accession>A0A284S689</accession>
<name>A0A284S689_ARMOS</name>
<feature type="coiled-coil region" evidence="1">
    <location>
        <begin position="59"/>
        <end position="93"/>
    </location>
</feature>
<dbReference type="Proteomes" id="UP000219338">
    <property type="component" value="Unassembled WGS sequence"/>
</dbReference>
<protein>
    <recommendedName>
        <fullName evidence="4">F-box domain-containing protein</fullName>
    </recommendedName>
</protein>
<dbReference type="AlphaFoldDB" id="A0A284S689"/>
<gene>
    <name evidence="2" type="ORF">ARMOST_20041</name>
</gene>
<evidence type="ECO:0000313" key="3">
    <source>
        <dbReference type="Proteomes" id="UP000219338"/>
    </source>
</evidence>
<dbReference type="SUPFAM" id="SSF52047">
    <property type="entry name" value="RNI-like"/>
    <property type="match status" value="1"/>
</dbReference>
<proteinExistence type="predicted"/>
<dbReference type="EMBL" id="FUEG01000035">
    <property type="protein sequence ID" value="SJL16515.1"/>
    <property type="molecule type" value="Genomic_DNA"/>
</dbReference>
<dbReference type="InterPro" id="IPR032675">
    <property type="entry name" value="LRR_dom_sf"/>
</dbReference>
<dbReference type="OMA" id="NCSEFWC"/>
<dbReference type="STRING" id="47428.A0A284S689"/>
<evidence type="ECO:0000313" key="2">
    <source>
        <dbReference type="EMBL" id="SJL16515.1"/>
    </source>
</evidence>
<sequence length="546" mass="62153">MISILETDSGLTLYQNIPEGLCSRCKEFLLLPKEIPTSMIPRSLAHLSQTNAAPPESEVEDLKKSREHVRRSIAELDDQIRDLTLVLETLRVERVHQQGIDDEYTAILAPIRRIPSEMLSEIFFHAQEEYHRVFDISSPSWVLSWVCSSWRMVVVNCSEFWCNLDVCPRWTMTGNETLLLRTTISRAVERKLVLQLRFKNLPPFDSDIIPLFNVLMESSDRWLIARLNLPPEYLPAFAPIRDRLDGLEHLHIFCNECIQDVHISAFEVAPQLKSVSISGFLTAMVSLPPSLLEFRDDRPYGGDILNAYFLDIIRNAPDLHTFSVGHQDLVGDGVLGMVPRILHPNIHVLRACDGSFLRSLTLPQLEHMCLAASGVDYGCPQESLPGLYDLLQHSHCSLRSLRIMEPWSLDSTVLDILQLTPRLEDFYVSGWGGDFNTVMQIISRMSDKDEEHRLRLIPELKNFNFIVEASNISAPFTFSDTALVDMIASRWNPVPIGGEKLRRVHMRIDRDLPVPGGLSQDDQSRLKAYKEEGLDISIVDTDTIYV</sequence>
<evidence type="ECO:0008006" key="4">
    <source>
        <dbReference type="Google" id="ProtNLM"/>
    </source>
</evidence>
<reference evidence="3" key="1">
    <citation type="journal article" date="2017" name="Nat. Ecol. Evol.">
        <title>Genome expansion and lineage-specific genetic innovations in the forest pathogenic fungi Armillaria.</title>
        <authorList>
            <person name="Sipos G."/>
            <person name="Prasanna A.N."/>
            <person name="Walter M.C."/>
            <person name="O'Connor E."/>
            <person name="Balint B."/>
            <person name="Krizsan K."/>
            <person name="Kiss B."/>
            <person name="Hess J."/>
            <person name="Varga T."/>
            <person name="Slot J."/>
            <person name="Riley R."/>
            <person name="Boka B."/>
            <person name="Rigling D."/>
            <person name="Barry K."/>
            <person name="Lee J."/>
            <person name="Mihaltcheva S."/>
            <person name="LaButti K."/>
            <person name="Lipzen A."/>
            <person name="Waldron R."/>
            <person name="Moloney N.M."/>
            <person name="Sperisen C."/>
            <person name="Kredics L."/>
            <person name="Vagvoelgyi C."/>
            <person name="Patrignani A."/>
            <person name="Fitzpatrick D."/>
            <person name="Nagy I."/>
            <person name="Doyle S."/>
            <person name="Anderson J.B."/>
            <person name="Grigoriev I.V."/>
            <person name="Gueldener U."/>
            <person name="Muensterkoetter M."/>
            <person name="Nagy L.G."/>
        </authorList>
    </citation>
    <scope>NUCLEOTIDE SEQUENCE [LARGE SCALE GENOMIC DNA]</scope>
    <source>
        <strain evidence="3">C18/9</strain>
    </source>
</reference>
<dbReference type="OrthoDB" id="3365698at2759"/>